<comment type="caution">
    <text evidence="4">The sequence shown here is derived from an EMBL/GenBank/DDBJ whole genome shotgun (WGS) entry which is preliminary data.</text>
</comment>
<dbReference type="EMBL" id="BTGU01002459">
    <property type="protein sequence ID" value="GMN38064.1"/>
    <property type="molecule type" value="Genomic_DNA"/>
</dbReference>
<evidence type="ECO:0000313" key="5">
    <source>
        <dbReference type="EMBL" id="GMN38121.1"/>
    </source>
</evidence>
<feature type="compositionally biased region" description="Basic and acidic residues" evidence="1">
    <location>
        <begin position="15"/>
        <end position="27"/>
    </location>
</feature>
<evidence type="ECO:0000256" key="1">
    <source>
        <dbReference type="SAM" id="MobiDB-lite"/>
    </source>
</evidence>
<keyword evidence="6" id="KW-1185">Reference proteome</keyword>
<dbReference type="EMBL" id="BTGU01002461">
    <property type="protein sequence ID" value="GMN38105.1"/>
    <property type="molecule type" value="Genomic_DNA"/>
</dbReference>
<name>A0AA87ZRI9_FICCA</name>
<evidence type="ECO:0000313" key="3">
    <source>
        <dbReference type="EMBL" id="GMN38078.1"/>
    </source>
</evidence>
<sequence>MDEAHDVPTTAPTTVRDKGKNAMAKSVDKKSILRSAANWKWKH</sequence>
<evidence type="ECO:0000313" key="4">
    <source>
        <dbReference type="EMBL" id="GMN38105.1"/>
    </source>
</evidence>
<reference evidence="4" key="1">
    <citation type="submission" date="2023-07" db="EMBL/GenBank/DDBJ databases">
        <title>draft genome sequence of fig (Ficus carica).</title>
        <authorList>
            <person name="Takahashi T."/>
            <person name="Nishimura K."/>
        </authorList>
    </citation>
    <scope>NUCLEOTIDE SEQUENCE</scope>
</reference>
<dbReference type="AlphaFoldDB" id="A0AA87ZRI9"/>
<proteinExistence type="predicted"/>
<dbReference type="EMBL" id="BTGU01002460">
    <property type="protein sequence ID" value="GMN38078.1"/>
    <property type="molecule type" value="Genomic_DNA"/>
</dbReference>
<accession>A0AA87ZRI9</accession>
<evidence type="ECO:0000313" key="2">
    <source>
        <dbReference type="EMBL" id="GMN38064.1"/>
    </source>
</evidence>
<evidence type="ECO:0000313" key="6">
    <source>
        <dbReference type="Proteomes" id="UP001187192"/>
    </source>
</evidence>
<protein>
    <submittedName>
        <fullName evidence="4">Uncharacterized protein</fullName>
    </submittedName>
</protein>
<organism evidence="4 6">
    <name type="scientific">Ficus carica</name>
    <name type="common">Common fig</name>
    <dbReference type="NCBI Taxonomy" id="3494"/>
    <lineage>
        <taxon>Eukaryota</taxon>
        <taxon>Viridiplantae</taxon>
        <taxon>Streptophyta</taxon>
        <taxon>Embryophyta</taxon>
        <taxon>Tracheophyta</taxon>
        <taxon>Spermatophyta</taxon>
        <taxon>Magnoliopsida</taxon>
        <taxon>eudicotyledons</taxon>
        <taxon>Gunneridae</taxon>
        <taxon>Pentapetalae</taxon>
        <taxon>rosids</taxon>
        <taxon>fabids</taxon>
        <taxon>Rosales</taxon>
        <taxon>Moraceae</taxon>
        <taxon>Ficeae</taxon>
        <taxon>Ficus</taxon>
    </lineage>
</organism>
<feature type="region of interest" description="Disordered" evidence="1">
    <location>
        <begin position="1"/>
        <end position="27"/>
    </location>
</feature>
<dbReference type="EMBL" id="BTGU01002462">
    <property type="protein sequence ID" value="GMN38121.1"/>
    <property type="molecule type" value="Genomic_DNA"/>
</dbReference>
<dbReference type="Proteomes" id="UP001187192">
    <property type="component" value="Unassembled WGS sequence"/>
</dbReference>
<gene>
    <name evidence="2" type="ORF">TIFTF001_042751</name>
    <name evidence="3" type="ORF">TIFTF001_042756</name>
    <name evidence="4" type="ORF">TIFTF001_042762</name>
    <name evidence="5" type="ORF">TIFTF001_042767</name>
</gene>